<comment type="miscellaneous">
    <text evidence="7">The a and c carboxylates of hydrogenobyrinate are activated for nucleophilic attack via formation of a phosphorylated intermediate by ATP. CobB catalyzes first the amidation of the c-carboxylate, and then that of the a-carboxylate.</text>
</comment>
<dbReference type="Pfam" id="PF01656">
    <property type="entry name" value="CbiA"/>
    <property type="match status" value="1"/>
</dbReference>
<dbReference type="NCBIfam" id="NF002204">
    <property type="entry name" value="PRK01077.1"/>
    <property type="match status" value="1"/>
</dbReference>
<organism evidence="11 12">
    <name type="scientific">Arachnia propionica</name>
    <dbReference type="NCBI Taxonomy" id="1750"/>
    <lineage>
        <taxon>Bacteria</taxon>
        <taxon>Bacillati</taxon>
        <taxon>Actinomycetota</taxon>
        <taxon>Actinomycetes</taxon>
        <taxon>Propionibacteriales</taxon>
        <taxon>Propionibacteriaceae</taxon>
        <taxon>Arachnia</taxon>
    </lineage>
</organism>
<evidence type="ECO:0000256" key="4">
    <source>
        <dbReference type="ARBA" id="ARBA00022840"/>
    </source>
</evidence>
<dbReference type="InterPro" id="IPR004484">
    <property type="entry name" value="CbiA/CobB_synth"/>
</dbReference>
<dbReference type="InterPro" id="IPR027417">
    <property type="entry name" value="P-loop_NTPase"/>
</dbReference>
<dbReference type="PROSITE" id="PS51274">
    <property type="entry name" value="GATASE_COBBQ"/>
    <property type="match status" value="1"/>
</dbReference>
<dbReference type="GO" id="GO:0043802">
    <property type="term" value="F:hydrogenobyrinic acid a,c-diamide synthase (glutamine-hydrolysing) activity"/>
    <property type="evidence" value="ECO:0007669"/>
    <property type="project" value="UniProtKB-UniRule"/>
</dbReference>
<dbReference type="EMBL" id="LR134406">
    <property type="protein sequence ID" value="VEH69918.1"/>
    <property type="molecule type" value="Genomic_DNA"/>
</dbReference>
<protein>
    <recommendedName>
        <fullName evidence="7">Hydrogenobyrinate a,c-diamide synthase</fullName>
        <ecNumber evidence="7">6.3.5.9</ecNumber>
    </recommendedName>
    <alternativeName>
        <fullName evidence="7">Hydrogenobyrinic acid a,c-diamide synthase</fullName>
    </alternativeName>
</protein>
<dbReference type="EC" id="6.3.5.9" evidence="7"/>
<dbReference type="InterPro" id="IPR029062">
    <property type="entry name" value="Class_I_gatase-like"/>
</dbReference>
<evidence type="ECO:0000256" key="1">
    <source>
        <dbReference type="ARBA" id="ARBA00001946"/>
    </source>
</evidence>
<dbReference type="Gene3D" id="3.40.50.880">
    <property type="match status" value="1"/>
</dbReference>
<evidence type="ECO:0000256" key="5">
    <source>
        <dbReference type="ARBA" id="ARBA00022842"/>
    </source>
</evidence>
<dbReference type="NCBIfam" id="NF005915">
    <property type="entry name" value="PRK07908.1"/>
    <property type="match status" value="1"/>
</dbReference>
<dbReference type="HAMAP" id="MF_00027">
    <property type="entry name" value="CobB_CbiA"/>
    <property type="match status" value="1"/>
</dbReference>
<dbReference type="InterPro" id="IPR015422">
    <property type="entry name" value="PyrdxlP-dep_Trfase_small"/>
</dbReference>
<dbReference type="InterPro" id="IPR004838">
    <property type="entry name" value="NHTrfase_class1_PyrdxlP-BS"/>
</dbReference>
<dbReference type="PANTHER" id="PTHR43873:SF1">
    <property type="entry name" value="COBYRINATE A,C-DIAMIDE SYNTHASE"/>
    <property type="match status" value="1"/>
</dbReference>
<dbReference type="InterPro" id="IPR011698">
    <property type="entry name" value="GATase_3"/>
</dbReference>
<gene>
    <name evidence="11" type="primary">cobB_1</name>
    <name evidence="7" type="synonym">cobB</name>
    <name evidence="11" type="ORF">NCTC12967_01198</name>
</gene>
<dbReference type="Pfam" id="PF07685">
    <property type="entry name" value="GATase_3"/>
    <property type="match status" value="1"/>
</dbReference>
<dbReference type="Gene3D" id="3.90.1150.10">
    <property type="entry name" value="Aspartate Aminotransferase, domain 1"/>
    <property type="match status" value="1"/>
</dbReference>
<sequence>MVNIPRFVIAAAASGQGKTTITTGIIAALAARGMVVQGFKVGPDFIDPGYHALASGRVGRNLDPFLVGERRVAPLLAHGARGAEISVIEGVMGLFDGQLGTRGFGSTAHVAALVDAPIVLCLDASHTSRSVAAVALGLTHYDPALNFAGVIINKVASPRHREEVLSALEGMELPILGVLPRDAAIEAPSRHLGLVPVEERADANATMERLASQVSAHIDLDALIAAARSAPELDVTAWDPAAEVTPPSGCRPVVAVAGGRAFTFRYPETVELLEAAGCRVQVFDPAVDDRLPENTAGIYLGGGFPEVHAAALASRADLRQEIADFVASGGPVVAECAGMLYLSGSVDATGMVGAIPGVAAMGPRLTLGYRRATTTRDGFYARAGEEITGHEFHRTTTQFPPGSEPGWEWETPDGPRTDGWARGNVHASYLHVHWAGHPQLAQRFAEAVHAHRPDPAAGAGIVSRSAASPGDFDLDHHGDAELADGIEDLAVNVRLTSPPQWLLAEIGAVELAPYPKTGETIEVLAAWHRTGPECVLPVAGVAEAFTLVARGLRYRHPAVIHPQFTEPEAALRAAGVVPQRVLLWPEDGFRLDVERVPETADLVFVGNPTNPTGVLHPADQIRRLIRPGRVVVVDEAFMDAVPGESQSLLGGDLTGVLVLRSLTKTWGLAGLRVGYIIGEPTLIAALRRIQTPWAVSSPALAAIRAVCSDRARSETQRWQEELRDGRDALTADLRALGLYVVDSDAPFLLVQGPTGLREKLRACGLGVRRGDTFPGLDSEWFRVRVPEPGLRARLIDALGKEME</sequence>
<keyword evidence="7" id="KW-0169">Cobalamin biosynthesis</keyword>
<reference evidence="11 12" key="1">
    <citation type="submission" date="2018-12" db="EMBL/GenBank/DDBJ databases">
        <authorList>
            <consortium name="Pathogen Informatics"/>
        </authorList>
    </citation>
    <scope>NUCLEOTIDE SEQUENCE [LARGE SCALE GENOMIC DNA]</scope>
    <source>
        <strain evidence="11 12">NCTC12967</strain>
    </source>
</reference>
<keyword evidence="6 7" id="KW-0315">Glutamine amidotransferase</keyword>
<dbReference type="PANTHER" id="PTHR43873">
    <property type="entry name" value="COBYRINATE A,C-DIAMIDE SYNTHASE"/>
    <property type="match status" value="1"/>
</dbReference>
<keyword evidence="2 7" id="KW-0436">Ligase</keyword>
<evidence type="ECO:0000259" key="9">
    <source>
        <dbReference type="Pfam" id="PF01656"/>
    </source>
</evidence>
<evidence type="ECO:0000313" key="11">
    <source>
        <dbReference type="EMBL" id="VEH69918.1"/>
    </source>
</evidence>
<dbReference type="Gene3D" id="3.40.640.10">
    <property type="entry name" value="Type I PLP-dependent aspartate aminotransferase-like (Major domain)"/>
    <property type="match status" value="1"/>
</dbReference>
<dbReference type="GO" id="GO:0005524">
    <property type="term" value="F:ATP binding"/>
    <property type="evidence" value="ECO:0007669"/>
    <property type="project" value="UniProtKB-UniRule"/>
</dbReference>
<dbReference type="PROSITE" id="PS00105">
    <property type="entry name" value="AA_TRANSFER_CLASS_1"/>
    <property type="match status" value="1"/>
</dbReference>
<dbReference type="SUPFAM" id="SSF52317">
    <property type="entry name" value="Class I glutamine amidotransferase-like"/>
    <property type="match status" value="1"/>
</dbReference>
<dbReference type="UniPathway" id="UPA00148">
    <property type="reaction ID" value="UER00220"/>
</dbReference>
<dbReference type="AlphaFoldDB" id="A0A448MXM4"/>
<feature type="domain" description="CobQ/CobB/MinD/ParA nucleotide binding" evidence="9">
    <location>
        <begin position="8"/>
        <end position="192"/>
    </location>
</feature>
<keyword evidence="5 7" id="KW-0460">Magnesium</keyword>
<evidence type="ECO:0000256" key="7">
    <source>
        <dbReference type="HAMAP-Rule" id="MF_00027"/>
    </source>
</evidence>
<dbReference type="CDD" id="cd00609">
    <property type="entry name" value="AAT_like"/>
    <property type="match status" value="1"/>
</dbReference>
<dbReference type="Proteomes" id="UP000273044">
    <property type="component" value="Chromosome"/>
</dbReference>
<dbReference type="InterPro" id="IPR004839">
    <property type="entry name" value="Aminotransferase_I/II_large"/>
</dbReference>
<dbReference type="InterPro" id="IPR015421">
    <property type="entry name" value="PyrdxlP-dep_Trfase_major"/>
</dbReference>
<proteinExistence type="inferred from homology"/>
<dbReference type="InterPro" id="IPR002586">
    <property type="entry name" value="CobQ/CobB/MinD/ParA_Nub-bd_dom"/>
</dbReference>
<feature type="domain" description="Aminotransferase class I/classII large" evidence="8">
    <location>
        <begin position="519"/>
        <end position="788"/>
    </location>
</feature>
<comment type="pathway">
    <text evidence="7">Cofactor biosynthesis; adenosylcobalamin biosynthesis; cob(II)yrinate a,c-diamide from precorrin-2 (aerobic route): step 9/10.</text>
</comment>
<accession>A0A448MXM4</accession>
<evidence type="ECO:0000256" key="3">
    <source>
        <dbReference type="ARBA" id="ARBA00022741"/>
    </source>
</evidence>
<comment type="cofactor">
    <cofactor evidence="1 7">
        <name>Mg(2+)</name>
        <dbReference type="ChEBI" id="CHEBI:18420"/>
    </cofactor>
</comment>
<evidence type="ECO:0000256" key="6">
    <source>
        <dbReference type="ARBA" id="ARBA00022962"/>
    </source>
</evidence>
<comment type="function">
    <text evidence="7">Catalyzes the ATP-dependent amidation of the two carboxylate groups at positions a and c of hydrogenobyrinate, using either L-glutamine or ammonia as the nitrogen source.</text>
</comment>
<feature type="site" description="Increases nucleophilicity of active site Cys" evidence="7">
    <location>
        <position position="431"/>
    </location>
</feature>
<keyword evidence="12" id="KW-1185">Reference proteome</keyword>
<comment type="catalytic activity">
    <reaction evidence="7">
        <text>hydrogenobyrinate + 2 L-glutamine + 2 ATP + 2 H2O = hydrogenobyrinate a,c-diamide + 2 L-glutamate + 2 ADP + 2 phosphate + 2 H(+)</text>
        <dbReference type="Rhea" id="RHEA:12544"/>
        <dbReference type="ChEBI" id="CHEBI:15377"/>
        <dbReference type="ChEBI" id="CHEBI:15378"/>
        <dbReference type="ChEBI" id="CHEBI:29985"/>
        <dbReference type="ChEBI" id="CHEBI:30616"/>
        <dbReference type="ChEBI" id="CHEBI:43474"/>
        <dbReference type="ChEBI" id="CHEBI:58359"/>
        <dbReference type="ChEBI" id="CHEBI:77873"/>
        <dbReference type="ChEBI" id="CHEBI:77874"/>
        <dbReference type="ChEBI" id="CHEBI:456216"/>
        <dbReference type="EC" id="6.3.5.9"/>
    </reaction>
</comment>
<comment type="domain">
    <text evidence="7">Comprises of two domains. The C-terminal domain contains the binding site for glutamine and catalyzes the hydrolysis of this substrate to glutamate and ammonia. The N-terminal domain is anticipated to bind ATP and hydrogenobyrinate and catalyzes the ultimate synthesis of the diamide product. The ammonia produced via the glutaminase domain is probably translocated to the adjacent domain via a molecular tunnel, where it reacts with an activated intermediate.</text>
</comment>
<feature type="active site" description="Nucleophile" evidence="7">
    <location>
        <position position="336"/>
    </location>
</feature>
<dbReference type="SUPFAM" id="SSF52540">
    <property type="entry name" value="P-loop containing nucleoside triphosphate hydrolases"/>
    <property type="match status" value="1"/>
</dbReference>
<dbReference type="Gene3D" id="3.40.50.300">
    <property type="entry name" value="P-loop containing nucleotide triphosphate hydrolases"/>
    <property type="match status" value="1"/>
</dbReference>
<dbReference type="Pfam" id="PF00155">
    <property type="entry name" value="Aminotran_1_2"/>
    <property type="match status" value="1"/>
</dbReference>
<feature type="domain" description="CobB/CobQ-like glutamine amidotransferase" evidence="10">
    <location>
        <begin position="254"/>
        <end position="437"/>
    </location>
</feature>
<dbReference type="CDD" id="cd03130">
    <property type="entry name" value="GATase1_CobB"/>
    <property type="match status" value="1"/>
</dbReference>
<keyword evidence="4 7" id="KW-0067">ATP-binding</keyword>
<dbReference type="CDD" id="cd05388">
    <property type="entry name" value="CobB_N"/>
    <property type="match status" value="1"/>
</dbReference>
<dbReference type="InterPro" id="IPR015424">
    <property type="entry name" value="PyrdxlP-dep_Trfase"/>
</dbReference>
<evidence type="ECO:0000259" key="8">
    <source>
        <dbReference type="Pfam" id="PF00155"/>
    </source>
</evidence>
<dbReference type="GO" id="GO:0042242">
    <property type="term" value="F:cobyrinic acid a,c-diamide synthase activity"/>
    <property type="evidence" value="ECO:0007669"/>
    <property type="project" value="InterPro"/>
</dbReference>
<comment type="similarity">
    <text evidence="7">Belongs to the CobB/CbiA family.</text>
</comment>
<evidence type="ECO:0000256" key="2">
    <source>
        <dbReference type="ARBA" id="ARBA00022598"/>
    </source>
</evidence>
<dbReference type="SUPFAM" id="SSF53383">
    <property type="entry name" value="PLP-dependent transferases"/>
    <property type="match status" value="1"/>
</dbReference>
<dbReference type="GO" id="GO:0009236">
    <property type="term" value="P:cobalamin biosynthetic process"/>
    <property type="evidence" value="ECO:0007669"/>
    <property type="project" value="UniProtKB-UniRule"/>
</dbReference>
<evidence type="ECO:0000259" key="10">
    <source>
        <dbReference type="Pfam" id="PF07685"/>
    </source>
</evidence>
<evidence type="ECO:0000313" key="12">
    <source>
        <dbReference type="Proteomes" id="UP000273044"/>
    </source>
</evidence>
<name>A0A448MXM4_9ACTN</name>
<dbReference type="GO" id="GO:0030170">
    <property type="term" value="F:pyridoxal phosphate binding"/>
    <property type="evidence" value="ECO:0007669"/>
    <property type="project" value="InterPro"/>
</dbReference>
<dbReference type="NCBIfam" id="TIGR00379">
    <property type="entry name" value="cobB"/>
    <property type="match status" value="1"/>
</dbReference>
<keyword evidence="3 7" id="KW-0547">Nucleotide-binding</keyword>